<reference evidence="1" key="1">
    <citation type="journal article" date="2022" name="Int. J. Mol. Sci.">
        <title>Draft Genome of Tanacetum Coccineum: Genomic Comparison of Closely Related Tanacetum-Family Plants.</title>
        <authorList>
            <person name="Yamashiro T."/>
            <person name="Shiraishi A."/>
            <person name="Nakayama K."/>
            <person name="Satake H."/>
        </authorList>
    </citation>
    <scope>NUCLEOTIDE SEQUENCE</scope>
</reference>
<protein>
    <submittedName>
        <fullName evidence="1">Uncharacterized protein</fullName>
    </submittedName>
</protein>
<name>A0ABQ5J370_9ASTR</name>
<reference evidence="1" key="2">
    <citation type="submission" date="2022-01" db="EMBL/GenBank/DDBJ databases">
        <authorList>
            <person name="Yamashiro T."/>
            <person name="Shiraishi A."/>
            <person name="Satake H."/>
            <person name="Nakayama K."/>
        </authorList>
    </citation>
    <scope>NUCLEOTIDE SEQUENCE</scope>
</reference>
<accession>A0ABQ5J370</accession>
<organism evidence="1 2">
    <name type="scientific">Tanacetum coccineum</name>
    <dbReference type="NCBI Taxonomy" id="301880"/>
    <lineage>
        <taxon>Eukaryota</taxon>
        <taxon>Viridiplantae</taxon>
        <taxon>Streptophyta</taxon>
        <taxon>Embryophyta</taxon>
        <taxon>Tracheophyta</taxon>
        <taxon>Spermatophyta</taxon>
        <taxon>Magnoliopsida</taxon>
        <taxon>eudicotyledons</taxon>
        <taxon>Gunneridae</taxon>
        <taxon>Pentapetalae</taxon>
        <taxon>asterids</taxon>
        <taxon>campanulids</taxon>
        <taxon>Asterales</taxon>
        <taxon>Asteraceae</taxon>
        <taxon>Asteroideae</taxon>
        <taxon>Anthemideae</taxon>
        <taxon>Anthemidinae</taxon>
        <taxon>Tanacetum</taxon>
    </lineage>
</organism>
<sequence length="68" mass="7417">MISSNTLSMCGEGLNMSYKMPMKRAMVWAYTAATVGIPVDFRRISLTGFRSCASRSQTGASQSKQSTE</sequence>
<gene>
    <name evidence="1" type="ORF">Tco_1123387</name>
</gene>
<dbReference type="EMBL" id="BQNB010021491">
    <property type="protein sequence ID" value="GJU06957.1"/>
    <property type="molecule type" value="Genomic_DNA"/>
</dbReference>
<dbReference type="Proteomes" id="UP001151760">
    <property type="component" value="Unassembled WGS sequence"/>
</dbReference>
<keyword evidence="2" id="KW-1185">Reference proteome</keyword>
<evidence type="ECO:0000313" key="2">
    <source>
        <dbReference type="Proteomes" id="UP001151760"/>
    </source>
</evidence>
<proteinExistence type="predicted"/>
<evidence type="ECO:0000313" key="1">
    <source>
        <dbReference type="EMBL" id="GJU06957.1"/>
    </source>
</evidence>
<comment type="caution">
    <text evidence="1">The sequence shown here is derived from an EMBL/GenBank/DDBJ whole genome shotgun (WGS) entry which is preliminary data.</text>
</comment>